<evidence type="ECO:0000313" key="2">
    <source>
        <dbReference type="EMBL" id="UOQ45223.1"/>
    </source>
</evidence>
<sequence length="418" mass="48778">MTQYQLYNRLDVDNLKEQLEKYKEALHSVKTGELPVDYLMAKEELYQLNGKLVHLEGVMKKMDEQHHQDRTDYEQQAEMVVSQLESVNDSVNHLQRDINLMKAKVDRFRFNDLLNKMDHLIEMQHSTIEENRSEIERLNEQILEMKNEWQAGKEEQRYQEPQYAPPRRRSEYRQLQSMLQSSHIEPAYQEKKSNGMNRQTFRQPPQYNQNHSQSTQYGSNYGGQYGNQHNRPMNNHYNSQHSSQGFNKQMKHTSFTNDRNKATAPFSPKELNKNVIIKSNSNVNDGKKNSSKMAQEGSFESSQQLNDSIETINLPSAAFKQTVKPLETSQITVKQDDIQSDKSVHQVLSSEGKVDDTANAENEQNRRTESKMNNTQQNSDSSQDQEEKPQLSPDEKKENEAQTKGKKPELSSFFNFFR</sequence>
<feature type="region of interest" description="Disordered" evidence="1">
    <location>
        <begin position="152"/>
        <end position="175"/>
    </location>
</feature>
<organism evidence="2 3">
    <name type="scientific">Halobacillus salinarum</name>
    <dbReference type="NCBI Taxonomy" id="2932257"/>
    <lineage>
        <taxon>Bacteria</taxon>
        <taxon>Bacillati</taxon>
        <taxon>Bacillota</taxon>
        <taxon>Bacilli</taxon>
        <taxon>Bacillales</taxon>
        <taxon>Bacillaceae</taxon>
        <taxon>Halobacillus</taxon>
    </lineage>
</organism>
<feature type="region of interest" description="Disordered" evidence="1">
    <location>
        <begin position="197"/>
        <end position="304"/>
    </location>
</feature>
<accession>A0ABY4EM64</accession>
<name>A0ABY4EM64_9BACI</name>
<feature type="compositionally biased region" description="Basic and acidic residues" evidence="1">
    <location>
        <begin position="385"/>
        <end position="409"/>
    </location>
</feature>
<feature type="region of interest" description="Disordered" evidence="1">
    <location>
        <begin position="334"/>
        <end position="418"/>
    </location>
</feature>
<feature type="compositionally biased region" description="Basic and acidic residues" evidence="1">
    <location>
        <begin position="334"/>
        <end position="344"/>
    </location>
</feature>
<evidence type="ECO:0000256" key="1">
    <source>
        <dbReference type="SAM" id="MobiDB-lite"/>
    </source>
</evidence>
<keyword evidence="3" id="KW-1185">Reference proteome</keyword>
<protein>
    <submittedName>
        <fullName evidence="2">Uncharacterized protein</fullName>
    </submittedName>
</protein>
<feature type="compositionally biased region" description="Polar residues" evidence="1">
    <location>
        <begin position="231"/>
        <end position="257"/>
    </location>
</feature>
<feature type="compositionally biased region" description="Polar residues" evidence="1">
    <location>
        <begin position="197"/>
        <end position="211"/>
    </location>
</feature>
<dbReference type="Proteomes" id="UP000831787">
    <property type="component" value="Chromosome"/>
</dbReference>
<dbReference type="RefSeq" id="WP_244711784.1">
    <property type="nucleotide sequence ID" value="NZ_CP095073.1"/>
</dbReference>
<evidence type="ECO:0000313" key="3">
    <source>
        <dbReference type="Proteomes" id="UP000831787"/>
    </source>
</evidence>
<dbReference type="EMBL" id="CP095073">
    <property type="protein sequence ID" value="UOQ45223.1"/>
    <property type="molecule type" value="Genomic_DNA"/>
</dbReference>
<feature type="compositionally biased region" description="Low complexity" evidence="1">
    <location>
        <begin position="373"/>
        <end position="382"/>
    </location>
</feature>
<reference evidence="2 3" key="1">
    <citation type="submission" date="2022-04" db="EMBL/GenBank/DDBJ databases">
        <title>Halobacillus sp. isolated from saltern.</title>
        <authorList>
            <person name="Won M."/>
            <person name="Lee C.-M."/>
            <person name="Woen H.-Y."/>
            <person name="Kwon S.-W."/>
        </authorList>
    </citation>
    <scope>NUCLEOTIDE SEQUENCE [LARGE SCALE GENOMIC DNA]</scope>
    <source>
        <strain evidence="2 3">SSBR10-3</strain>
    </source>
</reference>
<gene>
    <name evidence="2" type="ORF">MUN89_04545</name>
</gene>
<proteinExistence type="predicted"/>